<reference evidence="2 3" key="1">
    <citation type="submission" date="2014-04" db="EMBL/GenBank/DDBJ databases">
        <authorList>
            <consortium name="DOE Joint Genome Institute"/>
            <person name="Kuo A."/>
            <person name="Martino E."/>
            <person name="Perotto S."/>
            <person name="Kohler A."/>
            <person name="Nagy L.G."/>
            <person name="Floudas D."/>
            <person name="Copeland A."/>
            <person name="Barry K.W."/>
            <person name="Cichocki N."/>
            <person name="Veneault-Fourrey C."/>
            <person name="LaButti K."/>
            <person name="Lindquist E.A."/>
            <person name="Lipzen A."/>
            <person name="Lundell T."/>
            <person name="Morin E."/>
            <person name="Murat C."/>
            <person name="Sun H."/>
            <person name="Tunlid A."/>
            <person name="Henrissat B."/>
            <person name="Grigoriev I.V."/>
            <person name="Hibbett D.S."/>
            <person name="Martin F."/>
            <person name="Nordberg H.P."/>
            <person name="Cantor M.N."/>
            <person name="Hua S.X."/>
        </authorList>
    </citation>
    <scope>NUCLEOTIDE SEQUENCE [LARGE SCALE GENOMIC DNA]</scope>
    <source>
        <strain evidence="2 3">Zn</strain>
    </source>
</reference>
<dbReference type="Proteomes" id="UP000054321">
    <property type="component" value="Unassembled WGS sequence"/>
</dbReference>
<dbReference type="InParanoid" id="A0A0C3HJ87"/>
<name>A0A0C3HJ87_OIDMZ</name>
<keyword evidence="1" id="KW-1133">Transmembrane helix</keyword>
<reference evidence="3" key="2">
    <citation type="submission" date="2015-01" db="EMBL/GenBank/DDBJ databases">
        <title>Evolutionary Origins and Diversification of the Mycorrhizal Mutualists.</title>
        <authorList>
            <consortium name="DOE Joint Genome Institute"/>
            <consortium name="Mycorrhizal Genomics Consortium"/>
            <person name="Kohler A."/>
            <person name="Kuo A."/>
            <person name="Nagy L.G."/>
            <person name="Floudas D."/>
            <person name="Copeland A."/>
            <person name="Barry K.W."/>
            <person name="Cichocki N."/>
            <person name="Veneault-Fourrey C."/>
            <person name="LaButti K."/>
            <person name="Lindquist E.A."/>
            <person name="Lipzen A."/>
            <person name="Lundell T."/>
            <person name="Morin E."/>
            <person name="Murat C."/>
            <person name="Riley R."/>
            <person name="Ohm R."/>
            <person name="Sun H."/>
            <person name="Tunlid A."/>
            <person name="Henrissat B."/>
            <person name="Grigoriev I.V."/>
            <person name="Hibbett D.S."/>
            <person name="Martin F."/>
        </authorList>
    </citation>
    <scope>NUCLEOTIDE SEQUENCE [LARGE SCALE GENOMIC DNA]</scope>
    <source>
        <strain evidence="3">Zn</strain>
    </source>
</reference>
<dbReference type="OrthoDB" id="3009728at2759"/>
<evidence type="ECO:0000313" key="3">
    <source>
        <dbReference type="Proteomes" id="UP000054321"/>
    </source>
</evidence>
<feature type="transmembrane region" description="Helical" evidence="1">
    <location>
        <begin position="177"/>
        <end position="199"/>
    </location>
</feature>
<organism evidence="2 3">
    <name type="scientific">Oidiodendron maius (strain Zn)</name>
    <dbReference type="NCBI Taxonomy" id="913774"/>
    <lineage>
        <taxon>Eukaryota</taxon>
        <taxon>Fungi</taxon>
        <taxon>Dikarya</taxon>
        <taxon>Ascomycota</taxon>
        <taxon>Pezizomycotina</taxon>
        <taxon>Leotiomycetes</taxon>
        <taxon>Leotiomycetes incertae sedis</taxon>
        <taxon>Myxotrichaceae</taxon>
        <taxon>Oidiodendron</taxon>
    </lineage>
</organism>
<feature type="non-terminal residue" evidence="2">
    <location>
        <position position="1"/>
    </location>
</feature>
<protein>
    <submittedName>
        <fullName evidence="2">Uncharacterized protein</fullName>
    </submittedName>
</protein>
<dbReference type="HOGENOM" id="CLU_057711_0_0_1"/>
<keyword evidence="1" id="KW-0472">Membrane</keyword>
<gene>
    <name evidence="2" type="ORF">OIDMADRAFT_121140</name>
</gene>
<keyword evidence="3" id="KW-1185">Reference proteome</keyword>
<feature type="transmembrane region" description="Helical" evidence="1">
    <location>
        <begin position="211"/>
        <end position="231"/>
    </location>
</feature>
<dbReference type="EMBL" id="KN832875">
    <property type="protein sequence ID" value="KIN02422.1"/>
    <property type="molecule type" value="Genomic_DNA"/>
</dbReference>
<accession>A0A0C3HJ87</accession>
<feature type="transmembrane region" description="Helical" evidence="1">
    <location>
        <begin position="114"/>
        <end position="135"/>
    </location>
</feature>
<evidence type="ECO:0000256" key="1">
    <source>
        <dbReference type="SAM" id="Phobius"/>
    </source>
</evidence>
<sequence length="257" mass="28776">VMLGITPTIIAVLGTSSEEVCFVAVIGRRRVLGFLLAAASPSIYTERAFKYQNPDVILQERIGAQYIKSTRGSNRRWLLVLLEYVLVLAAIANVATLSWVLGVQSVNTMNPNTIYMPMIWSVIGIITHVMGAVVFHMRVRRLDEVGQFIRSSTVASSLKAMMREESLQYVTIPESRWFTFLAWFLSVLIIFSIILGTNILSSTTFVGPKDAFGVLARYILSVIICRIIVVYELEVQRVSVKFEMSSNSEELIAIENT</sequence>
<feature type="transmembrane region" description="Helical" evidence="1">
    <location>
        <begin position="77"/>
        <end position="102"/>
    </location>
</feature>
<keyword evidence="1" id="KW-0812">Transmembrane</keyword>
<evidence type="ECO:0000313" key="2">
    <source>
        <dbReference type="EMBL" id="KIN02422.1"/>
    </source>
</evidence>
<proteinExistence type="predicted"/>
<dbReference type="AlphaFoldDB" id="A0A0C3HJ87"/>